<sequence>MQNKAFFTVTEVAKMLKISRVAVYKRIKKGKLRVQKAGRIFLIPKEEIERLSIGGLSDKTKQSIDAVVEKAVTEYGETFKLLGKE</sequence>
<protein>
    <recommendedName>
        <fullName evidence="1">Helix-turn-helix domain-containing protein</fullName>
    </recommendedName>
</protein>
<dbReference type="GO" id="GO:0003677">
    <property type="term" value="F:DNA binding"/>
    <property type="evidence" value="ECO:0007669"/>
    <property type="project" value="InterPro"/>
</dbReference>
<dbReference type="AlphaFoldDB" id="A0A1F6N9M4"/>
<dbReference type="STRING" id="1798689.A3I29_01825"/>
<evidence type="ECO:0000313" key="3">
    <source>
        <dbReference type="Proteomes" id="UP000178726"/>
    </source>
</evidence>
<evidence type="ECO:0000259" key="1">
    <source>
        <dbReference type="Pfam" id="PF12728"/>
    </source>
</evidence>
<dbReference type="Pfam" id="PF12728">
    <property type="entry name" value="HTH_17"/>
    <property type="match status" value="1"/>
</dbReference>
<name>A0A1F6N9M4_9BACT</name>
<dbReference type="InterPro" id="IPR041657">
    <property type="entry name" value="HTH_17"/>
</dbReference>
<evidence type="ECO:0000313" key="2">
    <source>
        <dbReference type="EMBL" id="OGH80488.1"/>
    </source>
</evidence>
<dbReference type="NCBIfam" id="TIGR01764">
    <property type="entry name" value="excise"/>
    <property type="match status" value="1"/>
</dbReference>
<dbReference type="Proteomes" id="UP000178726">
    <property type="component" value="Unassembled WGS sequence"/>
</dbReference>
<reference evidence="2 3" key="1">
    <citation type="journal article" date="2016" name="Nat. Commun.">
        <title>Thousands of microbial genomes shed light on interconnected biogeochemical processes in an aquifer system.</title>
        <authorList>
            <person name="Anantharaman K."/>
            <person name="Brown C.T."/>
            <person name="Hug L.A."/>
            <person name="Sharon I."/>
            <person name="Castelle C.J."/>
            <person name="Probst A.J."/>
            <person name="Thomas B.C."/>
            <person name="Singh A."/>
            <person name="Wilkins M.J."/>
            <person name="Karaoz U."/>
            <person name="Brodie E.L."/>
            <person name="Williams K.H."/>
            <person name="Hubbard S.S."/>
            <person name="Banfield J.F."/>
        </authorList>
    </citation>
    <scope>NUCLEOTIDE SEQUENCE [LARGE SCALE GENOMIC DNA]</scope>
</reference>
<dbReference type="EMBL" id="MFQK01000045">
    <property type="protein sequence ID" value="OGH80488.1"/>
    <property type="molecule type" value="Genomic_DNA"/>
</dbReference>
<comment type="caution">
    <text evidence="2">The sequence shown here is derived from an EMBL/GenBank/DDBJ whole genome shotgun (WGS) entry which is preliminary data.</text>
</comment>
<accession>A0A1F6N9M4</accession>
<dbReference type="InterPro" id="IPR010093">
    <property type="entry name" value="SinI_DNA-bd"/>
</dbReference>
<gene>
    <name evidence="2" type="ORF">A3I29_01825</name>
</gene>
<proteinExistence type="predicted"/>
<feature type="domain" description="Helix-turn-helix" evidence="1">
    <location>
        <begin position="6"/>
        <end position="50"/>
    </location>
</feature>
<organism evidence="2 3">
    <name type="scientific">Candidatus Magasanikbacteria bacterium RIFCSPLOWO2_02_FULL_44_11</name>
    <dbReference type="NCBI Taxonomy" id="1798689"/>
    <lineage>
        <taxon>Bacteria</taxon>
        <taxon>Candidatus Magasanikiibacteriota</taxon>
    </lineage>
</organism>